<dbReference type="Gene3D" id="3.40.190.10">
    <property type="entry name" value="Periplasmic binding protein-like II"/>
    <property type="match status" value="2"/>
</dbReference>
<dbReference type="InterPro" id="IPR001638">
    <property type="entry name" value="Solute-binding_3/MltF_N"/>
</dbReference>
<dbReference type="SUPFAM" id="SSF53850">
    <property type="entry name" value="Periplasmic binding protein-like II"/>
    <property type="match status" value="1"/>
</dbReference>
<dbReference type="EMBL" id="CP054257">
    <property type="protein sequence ID" value="QTQ11159.1"/>
    <property type="molecule type" value="Genomic_DNA"/>
</dbReference>
<sequence length="275" mass="30298">MKKNIFLCNFTAFFALVLICIASLAGCTKKSEKTADNGDLLDLIKQKNKITIATEGTWSPWTFHDESNTLVGFDVEVGRKIAEKLGVKANFVEVEWDGIFAGIDSKRYDITLNGVEVTDERAEKYDFTEPYAYIHTAIIVRGDSDKIASFEDLKGRQTANTLASTYALLAESYGATAIGVDDLNQTLELVLSGRVDATLNADVSYYDYMKAHPDANLKIVAVTKTPSLVSIPLRKDGTTESLKAHINKAIEELRSSGELSKISVKYFGSDITKKE</sequence>
<dbReference type="PANTHER" id="PTHR35936">
    <property type="entry name" value="MEMBRANE-BOUND LYTIC MUREIN TRANSGLYCOSYLASE F"/>
    <property type="match status" value="1"/>
</dbReference>
<dbReference type="PROSITE" id="PS01039">
    <property type="entry name" value="SBP_BACTERIAL_3"/>
    <property type="match status" value="1"/>
</dbReference>
<gene>
    <name evidence="7" type="ORF">HRI96_02480</name>
</gene>
<keyword evidence="3 5" id="KW-0732">Signal</keyword>
<dbReference type="PANTHER" id="PTHR35936:SF19">
    <property type="entry name" value="AMINO-ACID-BINDING PROTEIN YXEM-RELATED"/>
    <property type="match status" value="1"/>
</dbReference>
<dbReference type="InterPro" id="IPR018313">
    <property type="entry name" value="SBP_3_CS"/>
</dbReference>
<dbReference type="GO" id="GO:0030313">
    <property type="term" value="C:cell envelope"/>
    <property type="evidence" value="ECO:0007669"/>
    <property type="project" value="UniProtKB-SubCell"/>
</dbReference>
<dbReference type="Pfam" id="PF00497">
    <property type="entry name" value="SBP_bac_3"/>
    <property type="match status" value="1"/>
</dbReference>
<comment type="similarity">
    <text evidence="2 4">Belongs to the bacterial solute-binding protein 3 family.</text>
</comment>
<dbReference type="RefSeq" id="WP_210117956.1">
    <property type="nucleotide sequence ID" value="NZ_CP054257.1"/>
</dbReference>
<proteinExistence type="inferred from homology"/>
<feature type="domain" description="Solute-binding protein family 3/N-terminal" evidence="6">
    <location>
        <begin position="49"/>
        <end position="270"/>
    </location>
</feature>
<evidence type="ECO:0000256" key="1">
    <source>
        <dbReference type="ARBA" id="ARBA00004196"/>
    </source>
</evidence>
<dbReference type="SMART" id="SM00062">
    <property type="entry name" value="PBPb"/>
    <property type="match status" value="1"/>
</dbReference>
<reference evidence="7" key="2">
    <citation type="journal article" date="2021" name="Microbiol. Resour. Announc.">
        <title>Complete Genome Sequences of Three Human Oral Treponema parvum Isolates.</title>
        <authorList>
            <person name="Zeng H."/>
            <person name="Watt R.M."/>
        </authorList>
    </citation>
    <scope>NUCLEOTIDE SEQUENCE</scope>
    <source>
        <strain evidence="7">ATCC 700773</strain>
    </source>
</reference>
<evidence type="ECO:0000256" key="4">
    <source>
        <dbReference type="RuleBase" id="RU003744"/>
    </source>
</evidence>
<dbReference type="PROSITE" id="PS51257">
    <property type="entry name" value="PROKAR_LIPOPROTEIN"/>
    <property type="match status" value="1"/>
</dbReference>
<comment type="subcellular location">
    <subcellularLocation>
        <location evidence="1">Cell envelope</location>
    </subcellularLocation>
</comment>
<evidence type="ECO:0000256" key="3">
    <source>
        <dbReference type="ARBA" id="ARBA00022729"/>
    </source>
</evidence>
<name>A0A975ICJ3_9SPIR</name>
<feature type="signal peptide" evidence="5">
    <location>
        <begin position="1"/>
        <end position="25"/>
    </location>
</feature>
<feature type="chain" id="PRO_5037271286" evidence="5">
    <location>
        <begin position="26"/>
        <end position="275"/>
    </location>
</feature>
<organism evidence="7 8">
    <name type="scientific">Treponema parvum</name>
    <dbReference type="NCBI Taxonomy" id="138851"/>
    <lineage>
        <taxon>Bacteria</taxon>
        <taxon>Pseudomonadati</taxon>
        <taxon>Spirochaetota</taxon>
        <taxon>Spirochaetia</taxon>
        <taxon>Spirochaetales</taxon>
        <taxon>Treponemataceae</taxon>
        <taxon>Treponema</taxon>
    </lineage>
</organism>
<dbReference type="Proteomes" id="UP000671995">
    <property type="component" value="Chromosome"/>
</dbReference>
<accession>A0A975ICJ3</accession>
<evidence type="ECO:0000313" key="8">
    <source>
        <dbReference type="Proteomes" id="UP000671995"/>
    </source>
</evidence>
<dbReference type="AlphaFoldDB" id="A0A975ICJ3"/>
<evidence type="ECO:0000256" key="5">
    <source>
        <dbReference type="SAM" id="SignalP"/>
    </source>
</evidence>
<protein>
    <submittedName>
        <fullName evidence="7">Transporter substrate-binding domain-containing protein</fullName>
    </submittedName>
</protein>
<evidence type="ECO:0000259" key="6">
    <source>
        <dbReference type="SMART" id="SM00062"/>
    </source>
</evidence>
<reference evidence="7" key="1">
    <citation type="submission" date="2020-05" db="EMBL/GenBank/DDBJ databases">
        <authorList>
            <person name="Zeng H."/>
            <person name="Chan Y.K."/>
            <person name="Watt R.M."/>
        </authorList>
    </citation>
    <scope>NUCLEOTIDE SEQUENCE</scope>
    <source>
        <strain evidence="7">ATCC 700773</strain>
    </source>
</reference>
<evidence type="ECO:0000313" key="7">
    <source>
        <dbReference type="EMBL" id="QTQ11159.1"/>
    </source>
</evidence>
<evidence type="ECO:0000256" key="2">
    <source>
        <dbReference type="ARBA" id="ARBA00010333"/>
    </source>
</evidence>